<protein>
    <submittedName>
        <fullName evidence="1">Uncharacterized protein</fullName>
    </submittedName>
</protein>
<evidence type="ECO:0000313" key="2">
    <source>
        <dbReference type="Proteomes" id="UP000254400"/>
    </source>
</evidence>
<dbReference type="RefSeq" id="WP_019687536.1">
    <property type="nucleotide sequence ID" value="NZ_CP036496.1"/>
</dbReference>
<accession>A0A378Y1H6</accession>
<reference evidence="1 2" key="1">
    <citation type="submission" date="2018-06" db="EMBL/GenBank/DDBJ databases">
        <authorList>
            <consortium name="Pathogen Informatics"/>
            <person name="Doyle S."/>
        </authorList>
    </citation>
    <scope>NUCLEOTIDE SEQUENCE [LARGE SCALE GENOMIC DNA]</scope>
    <source>
        <strain evidence="1 2">NCTC10343</strain>
    </source>
</reference>
<dbReference type="AlphaFoldDB" id="A0A378Y1H6"/>
<organism evidence="1 2">
    <name type="scientific">Paenibacillus polymyxa</name>
    <name type="common">Bacillus polymyxa</name>
    <dbReference type="NCBI Taxonomy" id="1406"/>
    <lineage>
        <taxon>Bacteria</taxon>
        <taxon>Bacillati</taxon>
        <taxon>Bacillota</taxon>
        <taxon>Bacilli</taxon>
        <taxon>Bacillales</taxon>
        <taxon>Paenibacillaceae</taxon>
        <taxon>Paenibacillus</taxon>
    </lineage>
</organism>
<proteinExistence type="predicted"/>
<sequence>MNKKKLEEIFYSKEMEQIRLDYYNNAYNQGKFDETMKKMNPKTLINMHDGDFEVWKGKVWYSDKDQYNISVEGYMGFETIQQGIELYEMFNAELLRYIEQNGGLKGRHEWKKVYHTRAVEISNEHDSYWIFLDGYKSEEISDLYWYMCDVIEQLKRLNKNLNITKIMKEVAYENSTRFTN</sequence>
<evidence type="ECO:0000313" key="1">
    <source>
        <dbReference type="EMBL" id="SUA70137.1"/>
    </source>
</evidence>
<dbReference type="EMBL" id="UGSC01000001">
    <property type="protein sequence ID" value="SUA70137.1"/>
    <property type="molecule type" value="Genomic_DNA"/>
</dbReference>
<gene>
    <name evidence="1" type="ORF">NCTC10343_03007</name>
</gene>
<name>A0A378Y1H6_PAEPO</name>
<dbReference type="GeneID" id="93346378"/>
<dbReference type="Proteomes" id="UP000254400">
    <property type="component" value="Unassembled WGS sequence"/>
</dbReference>